<dbReference type="PRINTS" id="PR00320">
    <property type="entry name" value="GPROTEINBRPT"/>
</dbReference>
<evidence type="ECO:0000256" key="1">
    <source>
        <dbReference type="ARBA" id="ARBA00022574"/>
    </source>
</evidence>
<gene>
    <name evidence="8" type="ORF">K432DRAFT_405894</name>
</gene>
<evidence type="ECO:0000256" key="5">
    <source>
        <dbReference type="ARBA" id="ARBA00043913"/>
    </source>
</evidence>
<dbReference type="InterPro" id="IPR015943">
    <property type="entry name" value="WD40/YVTN_repeat-like_dom_sf"/>
</dbReference>
<dbReference type="PROSITE" id="PS00108">
    <property type="entry name" value="PROTEIN_KINASE_ST"/>
    <property type="match status" value="1"/>
</dbReference>
<dbReference type="GO" id="GO:0005634">
    <property type="term" value="C:nucleus"/>
    <property type="evidence" value="ECO:0007669"/>
    <property type="project" value="TreeGrafter"/>
</dbReference>
<dbReference type="Proteomes" id="UP000250266">
    <property type="component" value="Unassembled WGS sequence"/>
</dbReference>
<dbReference type="GO" id="GO:1990234">
    <property type="term" value="C:transferase complex"/>
    <property type="evidence" value="ECO:0007669"/>
    <property type="project" value="UniProtKB-ARBA"/>
</dbReference>
<dbReference type="CDD" id="cd00200">
    <property type="entry name" value="WD40"/>
    <property type="match status" value="1"/>
</dbReference>
<feature type="repeat" description="WD" evidence="6">
    <location>
        <begin position="626"/>
        <end position="667"/>
    </location>
</feature>
<dbReference type="AlphaFoldDB" id="A0A8E2E819"/>
<evidence type="ECO:0000313" key="8">
    <source>
        <dbReference type="EMBL" id="OCK79105.1"/>
    </source>
</evidence>
<feature type="repeat" description="WD" evidence="6">
    <location>
        <begin position="412"/>
        <end position="444"/>
    </location>
</feature>
<dbReference type="SMART" id="SM00220">
    <property type="entry name" value="S_TKc"/>
    <property type="match status" value="1"/>
</dbReference>
<accession>A0A8E2E819</accession>
<organism evidence="8 9">
    <name type="scientific">Lepidopterella palustris CBS 459.81</name>
    <dbReference type="NCBI Taxonomy" id="1314670"/>
    <lineage>
        <taxon>Eukaryota</taxon>
        <taxon>Fungi</taxon>
        <taxon>Dikarya</taxon>
        <taxon>Ascomycota</taxon>
        <taxon>Pezizomycotina</taxon>
        <taxon>Dothideomycetes</taxon>
        <taxon>Pleosporomycetidae</taxon>
        <taxon>Mytilinidiales</taxon>
        <taxon>Argynnaceae</taxon>
        <taxon>Lepidopterella</taxon>
    </lineage>
</organism>
<sequence length="702" mass="77041">MAPLSDLVRDSKLDTEFRDGYTVHFQYEPNTRELTEKLWLRERQVGGGGFGSVWLEKCHEPNRRAEVRAVKQIPMGLDDMKYTRELEAMAKFSQSRYQIFFVMSFGWYRGPETLYIAMEYFELGDLHSYLASTAALPEQDAKEIAVQILEGLNCMHENEFAHRDLKPGNILLKSQPPERWWVKIGDFGISKRIEDSLGMPSTVKGTLGFMAPELHDSAPVDPYAADMWSFGEITFLMLTKQKTFQNTTLLIRYGQNLHPFPWSALDNHNISSWGKDFISSVMLPAPEKRLTTVEALRHDWLSQRIHVDSNSRGLEAVRSIIDGKSSTPSALDSLTDEFATWSTKVTSTSPQVPSIGDSNADTRVQGPHFDCEIERHASPGNAHRSGFLLVPNTIEEIGKQIEDKRDYVMGELVGHPSSVSAVVFSPDGKVIASGSLGGTVRLWDATAMGKRPRELQTGHSGFVAALAFSPDGKVIASSGTADHTVRLWDTAKGKQLRELTRHVGSVTSVTFSPDGRTIASAGSYDRTVRLRDVAKGKLLRELTGHAGSVVTVAFSPDGNDIATGSGDRMVRLWDTANGKVLRQLTGHADFVNAVAFSSDSTVIASGASDSTVRLWDAVTGKLLRELTGHSDSVTSVAFSPDGTVIASGSSDSTVRLWKTATGELQRELTGHSNSVNAIAFSPDGMVIASGSMDRTVRLWDAR</sequence>
<evidence type="ECO:0000256" key="3">
    <source>
        <dbReference type="ARBA" id="ARBA00038415"/>
    </source>
</evidence>
<dbReference type="GO" id="GO:0005524">
    <property type="term" value="F:ATP binding"/>
    <property type="evidence" value="ECO:0007669"/>
    <property type="project" value="InterPro"/>
</dbReference>
<dbReference type="Gene3D" id="1.10.510.10">
    <property type="entry name" value="Transferase(Phosphotransferase) domain 1"/>
    <property type="match status" value="1"/>
</dbReference>
<comment type="function">
    <text evidence="5">Involved in mitochondrial fission. Acts as an adapter protein required to form mitochondrial fission complexes. Formation of these complexes is required to promote constriction and fission of the mitochondrial compartment at a late step in mitochondrial division.</text>
</comment>
<dbReference type="InterPro" id="IPR011009">
    <property type="entry name" value="Kinase-like_dom_sf"/>
</dbReference>
<evidence type="ECO:0000256" key="4">
    <source>
        <dbReference type="ARBA" id="ARBA00039789"/>
    </source>
</evidence>
<comment type="similarity">
    <text evidence="3">Belongs to the WD repeat MDV1/CAF4 family.</text>
</comment>
<dbReference type="InterPro" id="IPR019775">
    <property type="entry name" value="WD40_repeat_CS"/>
</dbReference>
<dbReference type="GO" id="GO:0004672">
    <property type="term" value="F:protein kinase activity"/>
    <property type="evidence" value="ECO:0007669"/>
    <property type="project" value="InterPro"/>
</dbReference>
<dbReference type="SUPFAM" id="SSF56112">
    <property type="entry name" value="Protein kinase-like (PK-like)"/>
    <property type="match status" value="1"/>
</dbReference>
<dbReference type="InterPro" id="IPR036322">
    <property type="entry name" value="WD40_repeat_dom_sf"/>
</dbReference>
<dbReference type="SUPFAM" id="SSF50978">
    <property type="entry name" value="WD40 repeat-like"/>
    <property type="match status" value="1"/>
</dbReference>
<dbReference type="OrthoDB" id="538223at2759"/>
<dbReference type="PROSITE" id="PS50082">
    <property type="entry name" value="WD_REPEATS_2"/>
    <property type="match status" value="7"/>
</dbReference>
<dbReference type="PROSITE" id="PS50294">
    <property type="entry name" value="WD_REPEATS_REGION"/>
    <property type="match status" value="6"/>
</dbReference>
<feature type="repeat" description="WD" evidence="6">
    <location>
        <begin position="542"/>
        <end position="583"/>
    </location>
</feature>
<dbReference type="InterPro" id="IPR001680">
    <property type="entry name" value="WD40_rpt"/>
</dbReference>
<dbReference type="PANTHER" id="PTHR22847">
    <property type="entry name" value="WD40 REPEAT PROTEIN"/>
    <property type="match status" value="1"/>
</dbReference>
<dbReference type="PANTHER" id="PTHR22847:SF637">
    <property type="entry name" value="WD REPEAT DOMAIN 5B"/>
    <property type="match status" value="1"/>
</dbReference>
<dbReference type="EMBL" id="KV745023">
    <property type="protein sequence ID" value="OCK79105.1"/>
    <property type="molecule type" value="Genomic_DNA"/>
</dbReference>
<feature type="repeat" description="WD" evidence="6">
    <location>
        <begin position="668"/>
        <end position="702"/>
    </location>
</feature>
<dbReference type="Pfam" id="PF00069">
    <property type="entry name" value="Pkinase"/>
    <property type="match status" value="1"/>
</dbReference>
<feature type="repeat" description="WD" evidence="6">
    <location>
        <begin position="456"/>
        <end position="498"/>
    </location>
</feature>
<dbReference type="InterPro" id="IPR000719">
    <property type="entry name" value="Prot_kinase_dom"/>
</dbReference>
<dbReference type="PROSITE" id="PS50011">
    <property type="entry name" value="PROTEIN_KINASE_DOM"/>
    <property type="match status" value="1"/>
</dbReference>
<reference evidence="8 9" key="1">
    <citation type="journal article" date="2016" name="Nat. Commun.">
        <title>Ectomycorrhizal ecology is imprinted in the genome of the dominant symbiotic fungus Cenococcum geophilum.</title>
        <authorList>
            <consortium name="DOE Joint Genome Institute"/>
            <person name="Peter M."/>
            <person name="Kohler A."/>
            <person name="Ohm R.A."/>
            <person name="Kuo A."/>
            <person name="Krutzmann J."/>
            <person name="Morin E."/>
            <person name="Arend M."/>
            <person name="Barry K.W."/>
            <person name="Binder M."/>
            <person name="Choi C."/>
            <person name="Clum A."/>
            <person name="Copeland A."/>
            <person name="Grisel N."/>
            <person name="Haridas S."/>
            <person name="Kipfer T."/>
            <person name="LaButti K."/>
            <person name="Lindquist E."/>
            <person name="Lipzen A."/>
            <person name="Maire R."/>
            <person name="Meier B."/>
            <person name="Mihaltcheva S."/>
            <person name="Molinier V."/>
            <person name="Murat C."/>
            <person name="Poggeler S."/>
            <person name="Quandt C.A."/>
            <person name="Sperisen C."/>
            <person name="Tritt A."/>
            <person name="Tisserant E."/>
            <person name="Crous P.W."/>
            <person name="Henrissat B."/>
            <person name="Nehls U."/>
            <person name="Egli S."/>
            <person name="Spatafora J.W."/>
            <person name="Grigoriev I.V."/>
            <person name="Martin F.M."/>
        </authorList>
    </citation>
    <scope>NUCLEOTIDE SEQUENCE [LARGE SCALE GENOMIC DNA]</scope>
    <source>
        <strain evidence="8 9">CBS 459.81</strain>
    </source>
</reference>
<keyword evidence="2" id="KW-0677">Repeat</keyword>
<evidence type="ECO:0000256" key="6">
    <source>
        <dbReference type="PROSITE-ProRule" id="PRU00221"/>
    </source>
</evidence>
<name>A0A8E2E819_9PEZI</name>
<dbReference type="InterPro" id="IPR020472">
    <property type="entry name" value="WD40_PAC1"/>
</dbReference>
<dbReference type="Pfam" id="PF00400">
    <property type="entry name" value="WD40"/>
    <property type="match status" value="7"/>
</dbReference>
<feature type="repeat" description="WD" evidence="6">
    <location>
        <begin position="499"/>
        <end position="541"/>
    </location>
</feature>
<dbReference type="PROSITE" id="PS00678">
    <property type="entry name" value="WD_REPEATS_1"/>
    <property type="match status" value="2"/>
</dbReference>
<protein>
    <recommendedName>
        <fullName evidence="4">Mitochondrial division protein 1</fullName>
    </recommendedName>
</protein>
<feature type="repeat" description="WD" evidence="6">
    <location>
        <begin position="584"/>
        <end position="625"/>
    </location>
</feature>
<evidence type="ECO:0000313" key="9">
    <source>
        <dbReference type="Proteomes" id="UP000250266"/>
    </source>
</evidence>
<dbReference type="Gene3D" id="2.130.10.10">
    <property type="entry name" value="YVTN repeat-like/Quinoprotein amine dehydrogenase"/>
    <property type="match status" value="3"/>
</dbReference>
<feature type="domain" description="Protein kinase" evidence="7">
    <location>
        <begin position="39"/>
        <end position="301"/>
    </location>
</feature>
<keyword evidence="1 6" id="KW-0853">WD repeat</keyword>
<dbReference type="InterPro" id="IPR008271">
    <property type="entry name" value="Ser/Thr_kinase_AS"/>
</dbReference>
<dbReference type="SMART" id="SM00320">
    <property type="entry name" value="WD40"/>
    <property type="match status" value="7"/>
</dbReference>
<keyword evidence="9" id="KW-1185">Reference proteome</keyword>
<evidence type="ECO:0000259" key="7">
    <source>
        <dbReference type="PROSITE" id="PS50011"/>
    </source>
</evidence>
<evidence type="ECO:0000256" key="2">
    <source>
        <dbReference type="ARBA" id="ARBA00022737"/>
    </source>
</evidence>
<proteinExistence type="inferred from homology"/>